<feature type="transmembrane region" description="Helical" evidence="1">
    <location>
        <begin position="56"/>
        <end position="73"/>
    </location>
</feature>
<keyword evidence="1" id="KW-0472">Membrane</keyword>
<feature type="transmembrane region" description="Helical" evidence="1">
    <location>
        <begin position="136"/>
        <end position="162"/>
    </location>
</feature>
<evidence type="ECO:0000313" key="2">
    <source>
        <dbReference type="EMBL" id="NEY73139.1"/>
    </source>
</evidence>
<dbReference type="EMBL" id="JAAIWM010000005">
    <property type="protein sequence ID" value="NEY73139.1"/>
    <property type="molecule type" value="Genomic_DNA"/>
</dbReference>
<keyword evidence="3" id="KW-1185">Reference proteome</keyword>
<sequence>MVLLGTIVNGLCIILGTVIGSFLSRIPEKVKHTVMQGIGLSVSLLGIQMGLKSEQFLVVIVSLVVGAIIGEYIDLDQKLENLGQWLERKIGKRAKGEIAKGFVTATLIFVIGALAIIGSLDSGLRQDHRVLYTKSLIDGFTSIILTTTLGIGVMFSAIPVMLYQGSIALFANQIEQVVPTELMNSFIVEMTSTGGLMILAIGLNILNITKIRVANLLPSILVVALIVTILYFI</sequence>
<dbReference type="PANTHER" id="PTHR36111:SF2">
    <property type="entry name" value="INNER MEMBRANE PROTEIN"/>
    <property type="match status" value="1"/>
</dbReference>
<name>A0A6M0QBP6_9BACI</name>
<evidence type="ECO:0000313" key="3">
    <source>
        <dbReference type="Proteomes" id="UP000481043"/>
    </source>
</evidence>
<proteinExistence type="predicted"/>
<feature type="transmembrane region" description="Helical" evidence="1">
    <location>
        <begin position="182"/>
        <end position="206"/>
    </location>
</feature>
<reference evidence="2 3" key="1">
    <citation type="submission" date="2020-02" db="EMBL/GenBank/DDBJ databases">
        <title>Bacillus aquiflavi sp. nov., isolated from yellow water of strong flavor Chinese baijiu in Yibin region of China.</title>
        <authorList>
            <person name="Xie J."/>
        </authorList>
    </citation>
    <scope>NUCLEOTIDE SEQUENCE [LARGE SCALE GENOMIC DNA]</scope>
    <source>
        <strain evidence="2 3">SA4</strain>
    </source>
</reference>
<feature type="transmembrane region" description="Helical" evidence="1">
    <location>
        <begin position="213"/>
        <end position="232"/>
    </location>
</feature>
<keyword evidence="1" id="KW-0812">Transmembrane</keyword>
<accession>A0A6M0QBP6</accession>
<evidence type="ECO:0000256" key="1">
    <source>
        <dbReference type="SAM" id="Phobius"/>
    </source>
</evidence>
<comment type="caution">
    <text evidence="2">The sequence shown here is derived from an EMBL/GenBank/DDBJ whole genome shotgun (WGS) entry which is preliminary data.</text>
</comment>
<dbReference type="Pfam" id="PF04474">
    <property type="entry name" value="DUF554"/>
    <property type="match status" value="1"/>
</dbReference>
<gene>
    <name evidence="2" type="ORF">G4D63_15505</name>
</gene>
<dbReference type="RefSeq" id="WP_163180597.1">
    <property type="nucleotide sequence ID" value="NZ_JAAIWM010000005.1"/>
</dbReference>
<feature type="transmembrane region" description="Helical" evidence="1">
    <location>
        <begin position="6"/>
        <end position="26"/>
    </location>
</feature>
<feature type="transmembrane region" description="Helical" evidence="1">
    <location>
        <begin position="102"/>
        <end position="124"/>
    </location>
</feature>
<dbReference type="Proteomes" id="UP000481043">
    <property type="component" value="Unassembled WGS sequence"/>
</dbReference>
<organism evidence="2 3">
    <name type="scientific">Bacillus mesophilus</name>
    <dbReference type="NCBI Taxonomy" id="1808955"/>
    <lineage>
        <taxon>Bacteria</taxon>
        <taxon>Bacillati</taxon>
        <taxon>Bacillota</taxon>
        <taxon>Bacilli</taxon>
        <taxon>Bacillales</taxon>
        <taxon>Bacillaceae</taxon>
        <taxon>Bacillus</taxon>
    </lineage>
</organism>
<protein>
    <submittedName>
        <fullName evidence="2">DUF554 domain-containing protein</fullName>
    </submittedName>
</protein>
<keyword evidence="1" id="KW-1133">Transmembrane helix</keyword>
<dbReference type="PANTHER" id="PTHR36111">
    <property type="entry name" value="INNER MEMBRANE PROTEIN-RELATED"/>
    <property type="match status" value="1"/>
</dbReference>
<dbReference type="InterPro" id="IPR007563">
    <property type="entry name" value="DUF554"/>
</dbReference>
<dbReference type="AlphaFoldDB" id="A0A6M0QBP6"/>